<comment type="caution">
    <text evidence="1">The sequence shown here is derived from an EMBL/GenBank/DDBJ whole genome shotgun (WGS) entry which is preliminary data.</text>
</comment>
<gene>
    <name evidence="1" type="ORF">EVAR_25749_1</name>
</gene>
<sequence>MNLEDLCGHLGYQKMLNNNEKPFTRFYAIAQGTLSSRTRRANTAKIQNPIRRKSFASSVDTDRTGALTSKCFRAYLSDARRARDISANICSA</sequence>
<reference evidence="1 2" key="1">
    <citation type="journal article" date="2019" name="Commun. Biol.">
        <title>The bagworm genome reveals a unique fibroin gene that provides high tensile strength.</title>
        <authorList>
            <person name="Kono N."/>
            <person name="Nakamura H."/>
            <person name="Ohtoshi R."/>
            <person name="Tomita M."/>
            <person name="Numata K."/>
            <person name="Arakawa K."/>
        </authorList>
    </citation>
    <scope>NUCLEOTIDE SEQUENCE [LARGE SCALE GENOMIC DNA]</scope>
</reference>
<dbReference type="Proteomes" id="UP000299102">
    <property type="component" value="Unassembled WGS sequence"/>
</dbReference>
<proteinExistence type="predicted"/>
<dbReference type="EMBL" id="BGZK01000293">
    <property type="protein sequence ID" value="GBP34745.1"/>
    <property type="molecule type" value="Genomic_DNA"/>
</dbReference>
<evidence type="ECO:0000313" key="2">
    <source>
        <dbReference type="Proteomes" id="UP000299102"/>
    </source>
</evidence>
<accession>A0A4C1VAW4</accession>
<evidence type="ECO:0000313" key="1">
    <source>
        <dbReference type="EMBL" id="GBP34745.1"/>
    </source>
</evidence>
<keyword evidence="2" id="KW-1185">Reference proteome</keyword>
<protein>
    <submittedName>
        <fullName evidence="1">Uncharacterized protein</fullName>
    </submittedName>
</protein>
<organism evidence="1 2">
    <name type="scientific">Eumeta variegata</name>
    <name type="common">Bagworm moth</name>
    <name type="synonym">Eumeta japonica</name>
    <dbReference type="NCBI Taxonomy" id="151549"/>
    <lineage>
        <taxon>Eukaryota</taxon>
        <taxon>Metazoa</taxon>
        <taxon>Ecdysozoa</taxon>
        <taxon>Arthropoda</taxon>
        <taxon>Hexapoda</taxon>
        <taxon>Insecta</taxon>
        <taxon>Pterygota</taxon>
        <taxon>Neoptera</taxon>
        <taxon>Endopterygota</taxon>
        <taxon>Lepidoptera</taxon>
        <taxon>Glossata</taxon>
        <taxon>Ditrysia</taxon>
        <taxon>Tineoidea</taxon>
        <taxon>Psychidae</taxon>
        <taxon>Oiketicinae</taxon>
        <taxon>Eumeta</taxon>
    </lineage>
</organism>
<dbReference type="AlphaFoldDB" id="A0A4C1VAW4"/>
<name>A0A4C1VAW4_EUMVA</name>